<gene>
    <name evidence="3" type="primary">rpsP</name>
    <name evidence="4" type="ORF">UX78_C0012G0030</name>
</gene>
<dbReference type="PANTHER" id="PTHR12919:SF20">
    <property type="entry name" value="SMALL RIBOSOMAL SUBUNIT PROTEIN BS16M"/>
    <property type="match status" value="1"/>
</dbReference>
<reference evidence="4 5" key="1">
    <citation type="journal article" date="2015" name="Nature">
        <title>rRNA introns, odd ribosomes, and small enigmatic genomes across a large radiation of phyla.</title>
        <authorList>
            <person name="Brown C.T."/>
            <person name="Hug L.A."/>
            <person name="Thomas B.C."/>
            <person name="Sharon I."/>
            <person name="Castelle C.J."/>
            <person name="Singh A."/>
            <person name="Wilkins M.J."/>
            <person name="Williams K.H."/>
            <person name="Banfield J.F."/>
        </authorList>
    </citation>
    <scope>NUCLEOTIDE SEQUENCE [LARGE SCALE GENOMIC DNA]</scope>
</reference>
<evidence type="ECO:0000313" key="5">
    <source>
        <dbReference type="Proteomes" id="UP000034607"/>
    </source>
</evidence>
<dbReference type="InterPro" id="IPR000307">
    <property type="entry name" value="Ribosomal_bS16"/>
</dbReference>
<dbReference type="HAMAP" id="MF_00385">
    <property type="entry name" value="Ribosomal_bS16"/>
    <property type="match status" value="1"/>
</dbReference>
<evidence type="ECO:0000256" key="2">
    <source>
        <dbReference type="ARBA" id="ARBA00023274"/>
    </source>
</evidence>
<organism evidence="4 5">
    <name type="scientific">Candidatus Amesbacteria bacterium GW2011_GWA2_47_11</name>
    <dbReference type="NCBI Taxonomy" id="1618357"/>
    <lineage>
        <taxon>Bacteria</taxon>
        <taxon>Candidatus Amesiibacteriota</taxon>
    </lineage>
</organism>
<dbReference type="GO" id="GO:0006412">
    <property type="term" value="P:translation"/>
    <property type="evidence" value="ECO:0007669"/>
    <property type="project" value="UniProtKB-UniRule"/>
</dbReference>
<dbReference type="PANTHER" id="PTHR12919">
    <property type="entry name" value="30S RIBOSOMAL PROTEIN S16"/>
    <property type="match status" value="1"/>
</dbReference>
<dbReference type="AlphaFoldDB" id="A0A0G1RGC9"/>
<name>A0A0G1RGC9_9BACT</name>
<dbReference type="NCBIfam" id="TIGR00002">
    <property type="entry name" value="S16"/>
    <property type="match status" value="1"/>
</dbReference>
<dbReference type="InterPro" id="IPR023803">
    <property type="entry name" value="Ribosomal_bS16_dom_sf"/>
</dbReference>
<dbReference type="EMBL" id="LCNM01000012">
    <property type="protein sequence ID" value="KKU56097.1"/>
    <property type="molecule type" value="Genomic_DNA"/>
</dbReference>
<keyword evidence="2 3" id="KW-0687">Ribonucleoprotein</keyword>
<accession>A0A0G1RGC9</accession>
<comment type="similarity">
    <text evidence="3">Belongs to the bacterial ribosomal protein bS16 family.</text>
</comment>
<evidence type="ECO:0000256" key="3">
    <source>
        <dbReference type="HAMAP-Rule" id="MF_00385"/>
    </source>
</evidence>
<dbReference type="SUPFAM" id="SSF54565">
    <property type="entry name" value="Ribosomal protein S16"/>
    <property type="match status" value="1"/>
</dbReference>
<dbReference type="GO" id="GO:0015935">
    <property type="term" value="C:small ribosomal subunit"/>
    <property type="evidence" value="ECO:0007669"/>
    <property type="project" value="TreeGrafter"/>
</dbReference>
<keyword evidence="1 3" id="KW-0689">Ribosomal protein</keyword>
<evidence type="ECO:0000256" key="1">
    <source>
        <dbReference type="ARBA" id="ARBA00022980"/>
    </source>
</evidence>
<evidence type="ECO:0000313" key="4">
    <source>
        <dbReference type="EMBL" id="KKU56097.1"/>
    </source>
</evidence>
<proteinExistence type="inferred from homology"/>
<dbReference type="GO" id="GO:0005737">
    <property type="term" value="C:cytoplasm"/>
    <property type="evidence" value="ECO:0007669"/>
    <property type="project" value="UniProtKB-ARBA"/>
</dbReference>
<comment type="caution">
    <text evidence="4">The sequence shown here is derived from an EMBL/GenBank/DDBJ whole genome shotgun (WGS) entry which is preliminary data.</text>
</comment>
<dbReference type="Pfam" id="PF00886">
    <property type="entry name" value="Ribosomal_S16"/>
    <property type="match status" value="1"/>
</dbReference>
<sequence length="75" mass="8675">MLKIKLMPVGKKNARQYRIVVAEENSKLTGKVTAFLGFYHPRSREIQVDNTRMKSWINRGAQPTPSVRKLLFKSD</sequence>
<dbReference type="GO" id="GO:0003735">
    <property type="term" value="F:structural constituent of ribosome"/>
    <property type="evidence" value="ECO:0007669"/>
    <property type="project" value="InterPro"/>
</dbReference>
<dbReference type="Proteomes" id="UP000034607">
    <property type="component" value="Unassembled WGS sequence"/>
</dbReference>
<dbReference type="Gene3D" id="3.30.1320.10">
    <property type="match status" value="1"/>
</dbReference>
<protein>
    <recommendedName>
        <fullName evidence="3">Small ribosomal subunit protein bS16</fullName>
    </recommendedName>
</protein>